<accession>A0A5C7FHM9</accession>
<evidence type="ECO:0008006" key="4">
    <source>
        <dbReference type="Google" id="ProtNLM"/>
    </source>
</evidence>
<dbReference type="OrthoDB" id="5459053at2"/>
<keyword evidence="1" id="KW-1133">Transmembrane helix</keyword>
<dbReference type="Proteomes" id="UP000321907">
    <property type="component" value="Unassembled WGS sequence"/>
</dbReference>
<feature type="transmembrane region" description="Helical" evidence="1">
    <location>
        <begin position="7"/>
        <end position="26"/>
    </location>
</feature>
<keyword evidence="1" id="KW-0472">Membrane</keyword>
<evidence type="ECO:0000256" key="1">
    <source>
        <dbReference type="SAM" id="Phobius"/>
    </source>
</evidence>
<dbReference type="PANTHER" id="PTHR35531:SF1">
    <property type="entry name" value="INNER MEMBRANE PROTEIN YBCI-RELATED"/>
    <property type="match status" value="1"/>
</dbReference>
<comment type="caution">
    <text evidence="2">The sequence shown here is derived from an EMBL/GenBank/DDBJ whole genome shotgun (WGS) entry which is preliminary data.</text>
</comment>
<keyword evidence="3" id="KW-1185">Reference proteome</keyword>
<dbReference type="AlphaFoldDB" id="A0A5C7FHM9"/>
<proteinExistence type="predicted"/>
<gene>
    <name evidence="2" type="ORF">FUA23_11235</name>
</gene>
<feature type="transmembrane region" description="Helical" evidence="1">
    <location>
        <begin position="104"/>
        <end position="127"/>
    </location>
</feature>
<feature type="transmembrane region" description="Helical" evidence="1">
    <location>
        <begin position="148"/>
        <end position="167"/>
    </location>
</feature>
<organism evidence="2 3">
    <name type="scientific">Neolewinella aurantiaca</name>
    <dbReference type="NCBI Taxonomy" id="2602767"/>
    <lineage>
        <taxon>Bacteria</taxon>
        <taxon>Pseudomonadati</taxon>
        <taxon>Bacteroidota</taxon>
        <taxon>Saprospiria</taxon>
        <taxon>Saprospirales</taxon>
        <taxon>Lewinellaceae</taxon>
        <taxon>Neolewinella</taxon>
    </lineage>
</organism>
<protein>
    <recommendedName>
        <fullName evidence="4">Metal-dependent hydrolase</fullName>
    </recommendedName>
</protein>
<feature type="transmembrane region" description="Helical" evidence="1">
    <location>
        <begin position="32"/>
        <end position="52"/>
    </location>
</feature>
<dbReference type="RefSeq" id="WP_147930837.1">
    <property type="nucleotide sequence ID" value="NZ_VOXD01000015.1"/>
</dbReference>
<evidence type="ECO:0000313" key="3">
    <source>
        <dbReference type="Proteomes" id="UP000321907"/>
    </source>
</evidence>
<dbReference type="InterPro" id="IPR007404">
    <property type="entry name" value="YdjM-like"/>
</dbReference>
<feature type="transmembrane region" description="Helical" evidence="1">
    <location>
        <begin position="73"/>
        <end position="92"/>
    </location>
</feature>
<keyword evidence="1" id="KW-0812">Transmembrane</keyword>
<dbReference type="EMBL" id="VOXD01000015">
    <property type="protein sequence ID" value="TXF89311.1"/>
    <property type="molecule type" value="Genomic_DNA"/>
</dbReference>
<reference evidence="2 3" key="1">
    <citation type="submission" date="2019-08" db="EMBL/GenBank/DDBJ databases">
        <title>Lewinella sp. strain SSH13 Genome sequencing and assembly.</title>
        <authorList>
            <person name="Kim I."/>
        </authorList>
    </citation>
    <scope>NUCLEOTIDE SEQUENCE [LARGE SCALE GENOMIC DNA]</scope>
    <source>
        <strain evidence="2 3">SSH13</strain>
    </source>
</reference>
<sequence>MTLPNHIAGGIVFTGVFGAFAGVNILNHPGLIVMTIAAATFADIDVPSSIWGRTFKPISKAINRRFGHRTITHSLLFLLLGYGAVAGATKAIGTEAPYPTVFLLAYSSHIIFDMMTVQGVPLFYPYNRAPCVIPSDPKLRLKSSNPRSEIAVFGFFIISGIFLQPLMADGFWTSYNRLFGTMTHLQSEFEKAEDLLDVTYRYREATTEYSGSGLAIECTGTSASLWNPDDGWQRLDASPSSTKTILKVIPRHTGRKFNLVRKSFVAISPDSLDRLIRNNIIYKIQLSGNEAFSANYQTFAATEKTNTRSLNLDLLEHLSIFEIPDNYSNTNVKYHTSPRIRSLEASIQQLQTNHQKEVAAAANLTLRIQTLETIRDETTDIYEEQRAVEQLAKLRKRPVLVGDIAPKVKELRTQIAELQAADQIKYEEKVAAAQLKLQAGRSSDLEVTGIATFVEFIEAGK</sequence>
<name>A0A5C7FHM9_9BACT</name>
<dbReference type="Pfam" id="PF04307">
    <property type="entry name" value="YdjM"/>
    <property type="match status" value="1"/>
</dbReference>
<evidence type="ECO:0000313" key="2">
    <source>
        <dbReference type="EMBL" id="TXF89311.1"/>
    </source>
</evidence>
<dbReference type="PANTHER" id="PTHR35531">
    <property type="entry name" value="INNER MEMBRANE PROTEIN YBCI-RELATED"/>
    <property type="match status" value="1"/>
</dbReference>